<dbReference type="EMBL" id="MAJU01000031">
    <property type="protein sequence ID" value="OCH16989.1"/>
    <property type="molecule type" value="Genomic_DNA"/>
</dbReference>
<dbReference type="Proteomes" id="UP000093523">
    <property type="component" value="Unassembled WGS sequence"/>
</dbReference>
<organism evidence="2 3">
    <name type="scientific">Aliivibrio logei</name>
    <name type="common">Vibrio logei</name>
    <dbReference type="NCBI Taxonomy" id="688"/>
    <lineage>
        <taxon>Bacteria</taxon>
        <taxon>Pseudomonadati</taxon>
        <taxon>Pseudomonadota</taxon>
        <taxon>Gammaproteobacteria</taxon>
        <taxon>Vibrionales</taxon>
        <taxon>Vibrionaceae</taxon>
        <taxon>Aliivibrio</taxon>
    </lineage>
</organism>
<evidence type="ECO:0000313" key="2">
    <source>
        <dbReference type="EMBL" id="OCH16989.1"/>
    </source>
</evidence>
<dbReference type="InterPro" id="IPR019596">
    <property type="entry name" value="Phage_Mu_GpM_tail_tub"/>
</dbReference>
<sequence>MSTKITSSGSLDAGSLGRLPTKEGGTIHFGGYKREAVIGDNGVLGYTEIFESAPSIKVTITHSNSTDEKNIQNFVGENLTLSLNSGKKYTLMGAWTSDPLEVSIKDGQLDVLFVGTELIPL</sequence>
<name>A0A1B9NTN2_ALILO</name>
<dbReference type="AlphaFoldDB" id="A0A1B9NTN2"/>
<proteinExistence type="predicted"/>
<feature type="compositionally biased region" description="Polar residues" evidence="1">
    <location>
        <begin position="1"/>
        <end position="10"/>
    </location>
</feature>
<dbReference type="RefSeq" id="WP_065612116.1">
    <property type="nucleotide sequence ID" value="NZ_CAWMPN010000031.1"/>
</dbReference>
<gene>
    <name evidence="2" type="ORF">A6E04_19220</name>
</gene>
<feature type="region of interest" description="Disordered" evidence="1">
    <location>
        <begin position="1"/>
        <end position="25"/>
    </location>
</feature>
<evidence type="ECO:0000256" key="1">
    <source>
        <dbReference type="SAM" id="MobiDB-lite"/>
    </source>
</evidence>
<evidence type="ECO:0000313" key="3">
    <source>
        <dbReference type="Proteomes" id="UP000093523"/>
    </source>
</evidence>
<accession>A0A1B9NTN2</accession>
<reference evidence="2 3" key="1">
    <citation type="submission" date="2016-06" db="EMBL/GenBank/DDBJ databases">
        <authorList>
            <person name="Kjaerup R.B."/>
            <person name="Dalgaard T.S."/>
            <person name="Juul-Madsen H.R."/>
        </authorList>
    </citation>
    <scope>NUCLEOTIDE SEQUENCE [LARGE SCALE GENOMIC DNA]</scope>
    <source>
        <strain evidence="2 3">1S159</strain>
    </source>
</reference>
<dbReference type="STRING" id="688.A6E04_19220"/>
<evidence type="ECO:0008006" key="4">
    <source>
        <dbReference type="Google" id="ProtNLM"/>
    </source>
</evidence>
<dbReference type="Pfam" id="PF10618">
    <property type="entry name" value="Tail_tube"/>
    <property type="match status" value="1"/>
</dbReference>
<dbReference type="OrthoDB" id="8688567at2"/>
<protein>
    <recommendedName>
        <fullName evidence="4">Phage tail protein</fullName>
    </recommendedName>
</protein>
<comment type="caution">
    <text evidence="2">The sequence shown here is derived from an EMBL/GenBank/DDBJ whole genome shotgun (WGS) entry which is preliminary data.</text>
</comment>